<sequence>MTRLCSPGVSQQDGRGELLLYRDTGDSGTCTEPEVANRDSRQDSNSEPLLHRDTGDSGTCAKPEVADRGWEAMTALA</sequence>
<feature type="compositionally biased region" description="Basic and acidic residues" evidence="1">
    <location>
        <begin position="35"/>
        <end position="55"/>
    </location>
</feature>
<evidence type="ECO:0000313" key="3">
    <source>
        <dbReference type="Proteomes" id="UP000249324"/>
    </source>
</evidence>
<dbReference type="AlphaFoldDB" id="A0ABD6FKI3"/>
<comment type="caution">
    <text evidence="2">The sequence shown here is derived from an EMBL/GenBank/DDBJ whole genome shotgun (WGS) entry which is preliminary data.</text>
</comment>
<organism evidence="2 3">
    <name type="scientific">Thermocrispum agreste</name>
    <dbReference type="NCBI Taxonomy" id="37925"/>
    <lineage>
        <taxon>Bacteria</taxon>
        <taxon>Bacillati</taxon>
        <taxon>Actinomycetota</taxon>
        <taxon>Actinomycetes</taxon>
        <taxon>Pseudonocardiales</taxon>
        <taxon>Pseudonocardiaceae</taxon>
        <taxon>Thermocrispum</taxon>
    </lineage>
</organism>
<dbReference type="EMBL" id="QGUI02000320">
    <property type="protein sequence ID" value="MFO7193993.1"/>
    <property type="molecule type" value="Genomic_DNA"/>
</dbReference>
<accession>A0ABD6FKI3</accession>
<evidence type="ECO:0000313" key="2">
    <source>
        <dbReference type="EMBL" id="MFO7193993.1"/>
    </source>
</evidence>
<protein>
    <submittedName>
        <fullName evidence="2">Uncharacterized protein</fullName>
    </submittedName>
</protein>
<dbReference type="Proteomes" id="UP000249324">
    <property type="component" value="Unassembled WGS sequence"/>
</dbReference>
<gene>
    <name evidence="2" type="ORF">DIU77_017255</name>
</gene>
<feature type="region of interest" description="Disordered" evidence="1">
    <location>
        <begin position="21"/>
        <end position="65"/>
    </location>
</feature>
<proteinExistence type="predicted"/>
<reference evidence="2 3" key="1">
    <citation type="journal article" date="2021" name="BMC Genomics">
        <title>Genome-resolved metagenome and metatranscriptome analyses of thermophilic composting reveal key bacterial players and their metabolic interactions.</title>
        <authorList>
            <person name="Braga L.P.P."/>
            <person name="Pereira R.V."/>
            <person name="Martins L.F."/>
            <person name="Moura L.M.S."/>
            <person name="Sanchez F.B."/>
            <person name="Patane J.S.L."/>
            <person name="da Silva A.M."/>
            <person name="Setubal J.C."/>
        </authorList>
    </citation>
    <scope>NUCLEOTIDE SEQUENCE [LARGE SCALE GENOMIC DNA]</scope>
    <source>
        <strain evidence="2">ZC4RG45</strain>
    </source>
</reference>
<name>A0ABD6FKI3_9PSEU</name>
<evidence type="ECO:0000256" key="1">
    <source>
        <dbReference type="SAM" id="MobiDB-lite"/>
    </source>
</evidence>